<feature type="region of interest" description="Disordered" evidence="1">
    <location>
        <begin position="421"/>
        <end position="503"/>
    </location>
</feature>
<accession>A0A9P3FXV0</accession>
<comment type="caution">
    <text evidence="2">The sequence shown here is derived from an EMBL/GenBank/DDBJ whole genome shotgun (WGS) entry which is preliminary data.</text>
</comment>
<feature type="compositionally biased region" description="Acidic residues" evidence="1">
    <location>
        <begin position="111"/>
        <end position="122"/>
    </location>
</feature>
<dbReference type="EMBL" id="BPQB01000001">
    <property type="protein sequence ID" value="GJE84225.1"/>
    <property type="molecule type" value="Genomic_DNA"/>
</dbReference>
<evidence type="ECO:0008006" key="4">
    <source>
        <dbReference type="Google" id="ProtNLM"/>
    </source>
</evidence>
<feature type="compositionally biased region" description="Pro residues" evidence="1">
    <location>
        <begin position="157"/>
        <end position="171"/>
    </location>
</feature>
<dbReference type="Gene3D" id="3.30.710.10">
    <property type="entry name" value="Potassium Channel Kv1.1, Chain A"/>
    <property type="match status" value="1"/>
</dbReference>
<dbReference type="AlphaFoldDB" id="A0A9P3FXV0"/>
<dbReference type="InterPro" id="IPR011333">
    <property type="entry name" value="SKP1/BTB/POZ_sf"/>
</dbReference>
<evidence type="ECO:0000313" key="3">
    <source>
        <dbReference type="Proteomes" id="UP000703269"/>
    </source>
</evidence>
<feature type="region of interest" description="Disordered" evidence="1">
    <location>
        <begin position="1"/>
        <end position="194"/>
    </location>
</feature>
<protein>
    <recommendedName>
        <fullName evidence="4">BTB domain-containing protein</fullName>
    </recommendedName>
</protein>
<evidence type="ECO:0000313" key="2">
    <source>
        <dbReference type="EMBL" id="GJE84225.1"/>
    </source>
</evidence>
<evidence type="ECO:0000256" key="1">
    <source>
        <dbReference type="SAM" id="MobiDB-lite"/>
    </source>
</evidence>
<proteinExistence type="predicted"/>
<name>A0A9P3FXV0_9APHY</name>
<feature type="compositionally biased region" description="Basic and acidic residues" evidence="1">
    <location>
        <begin position="98"/>
        <end position="109"/>
    </location>
</feature>
<dbReference type="OrthoDB" id="3363734at2759"/>
<keyword evidence="3" id="KW-1185">Reference proteome</keyword>
<feature type="compositionally biased region" description="Low complexity" evidence="1">
    <location>
        <begin position="443"/>
        <end position="459"/>
    </location>
</feature>
<sequence>MSTHRSGSIRSTKQKSPERSATVKSKSHRPSLSGPMNWLGRSSSSASTSSGPYAPSKPMRISEPQLQSAFDSMGKRSGTLGAGAVVVRTPQEALAGPRHADDVDNRSILESEIESAEDDVEELSIYSPSRPNSPPLPPIPDDDELEYTESEHTPSASTPPRPTRPAPPPPMTREDSDSSGPSTPNLRPNLKVLDSFPPVPALPANIPASPPQAPFEPILLSSPPASNVDPAKVIVSLETSTTTHKTTMQTLMSRPSQLASYLQSLIPPPDSAVEPETPVSRSSETDGSFSAIFHRHLASTGLLLPSSTTLHIFLDRPSAPYAHILAYLRTPVSTPEHPAALPRGVQLLSASSARLEALLELRDEAWHVGLDELYRLCTDELRCRQSLGSARASLHARVMSSSSTGSVRSLGLAALREATADEQVQVEEVPRRKQQHRYRRSGDSGIASGSASSHSPRASVVPEVGWHSPAASSSTSSIPGLAQRNRSPHKYVSLRTKPNVEWI</sequence>
<gene>
    <name evidence="2" type="ORF">PsYK624_003010</name>
</gene>
<reference evidence="2 3" key="1">
    <citation type="submission" date="2021-08" db="EMBL/GenBank/DDBJ databases">
        <title>Draft Genome Sequence of Phanerochaete sordida strain YK-624.</title>
        <authorList>
            <person name="Mori T."/>
            <person name="Dohra H."/>
            <person name="Suzuki T."/>
            <person name="Kawagishi H."/>
            <person name="Hirai H."/>
        </authorList>
    </citation>
    <scope>NUCLEOTIDE SEQUENCE [LARGE SCALE GENOMIC DNA]</scope>
    <source>
        <strain evidence="2 3">YK-624</strain>
    </source>
</reference>
<organism evidence="2 3">
    <name type="scientific">Phanerochaete sordida</name>
    <dbReference type="NCBI Taxonomy" id="48140"/>
    <lineage>
        <taxon>Eukaryota</taxon>
        <taxon>Fungi</taxon>
        <taxon>Dikarya</taxon>
        <taxon>Basidiomycota</taxon>
        <taxon>Agaricomycotina</taxon>
        <taxon>Agaricomycetes</taxon>
        <taxon>Polyporales</taxon>
        <taxon>Phanerochaetaceae</taxon>
        <taxon>Phanerochaete</taxon>
    </lineage>
</organism>
<dbReference type="Proteomes" id="UP000703269">
    <property type="component" value="Unassembled WGS sequence"/>
</dbReference>
<feature type="compositionally biased region" description="Low complexity" evidence="1">
    <location>
        <begin position="468"/>
        <end position="477"/>
    </location>
</feature>
<feature type="compositionally biased region" description="Polar residues" evidence="1">
    <location>
        <begin position="1"/>
        <end position="11"/>
    </location>
</feature>